<comment type="caution">
    <text evidence="2">The sequence shown here is derived from an EMBL/GenBank/DDBJ whole genome shotgun (WGS) entry which is preliminary data.</text>
</comment>
<dbReference type="Proteomes" id="UP000542776">
    <property type="component" value="Unassembled WGS sequence"/>
</dbReference>
<evidence type="ECO:0000313" key="3">
    <source>
        <dbReference type="Proteomes" id="UP000542776"/>
    </source>
</evidence>
<evidence type="ECO:0000313" key="2">
    <source>
        <dbReference type="EMBL" id="MBB3997785.1"/>
    </source>
</evidence>
<keyword evidence="1" id="KW-0812">Transmembrane</keyword>
<dbReference type="SUPFAM" id="SSF69047">
    <property type="entry name" value="Hypothetical protein YjbJ"/>
    <property type="match status" value="1"/>
</dbReference>
<name>A0A7W6EFM9_9HYPH</name>
<keyword evidence="1" id="KW-1133">Transmembrane helix</keyword>
<dbReference type="EMBL" id="JACIEK010000002">
    <property type="protein sequence ID" value="MBB3997785.1"/>
    <property type="molecule type" value="Genomic_DNA"/>
</dbReference>
<gene>
    <name evidence="2" type="ORF">GGR04_001621</name>
</gene>
<dbReference type="PANTHER" id="PTHR34977:SF1">
    <property type="entry name" value="UPF0337 PROTEIN YJBJ"/>
    <property type="match status" value="1"/>
</dbReference>
<protein>
    <submittedName>
        <fullName evidence="2">Uncharacterized protein YjbJ (UPF0337 family)</fullName>
    </submittedName>
</protein>
<proteinExistence type="predicted"/>
<dbReference type="PANTHER" id="PTHR34977">
    <property type="entry name" value="UPF0337 PROTEIN YJBJ"/>
    <property type="match status" value="1"/>
</dbReference>
<evidence type="ECO:0000256" key="1">
    <source>
        <dbReference type="SAM" id="Phobius"/>
    </source>
</evidence>
<feature type="transmembrane region" description="Helical" evidence="1">
    <location>
        <begin position="91"/>
        <end position="109"/>
    </location>
</feature>
<dbReference type="Gene3D" id="1.10.1470.10">
    <property type="entry name" value="YjbJ"/>
    <property type="match status" value="1"/>
</dbReference>
<dbReference type="RefSeq" id="WP_183199316.1">
    <property type="nucleotide sequence ID" value="NZ_JACIEK010000002.1"/>
</dbReference>
<reference evidence="2 3" key="1">
    <citation type="submission" date="2020-08" db="EMBL/GenBank/DDBJ databases">
        <title>Genomic Encyclopedia of Type Strains, Phase IV (KMG-IV): sequencing the most valuable type-strain genomes for metagenomic binning, comparative biology and taxonomic classification.</title>
        <authorList>
            <person name="Goeker M."/>
        </authorList>
    </citation>
    <scope>NUCLEOTIDE SEQUENCE [LARGE SCALE GENOMIC DNA]</scope>
    <source>
        <strain evidence="2 3">DSM 102238</strain>
    </source>
</reference>
<dbReference type="InterPro" id="IPR050423">
    <property type="entry name" value="UPF0337_stress_rsp"/>
</dbReference>
<dbReference type="InterPro" id="IPR036629">
    <property type="entry name" value="YjbJ_sf"/>
</dbReference>
<organism evidence="2 3">
    <name type="scientific">Aureimonas pseudogalii</name>
    <dbReference type="NCBI Taxonomy" id="1744844"/>
    <lineage>
        <taxon>Bacteria</taxon>
        <taxon>Pseudomonadati</taxon>
        <taxon>Pseudomonadota</taxon>
        <taxon>Alphaproteobacteria</taxon>
        <taxon>Hyphomicrobiales</taxon>
        <taxon>Aurantimonadaceae</taxon>
        <taxon>Aureimonas</taxon>
    </lineage>
</organism>
<keyword evidence="3" id="KW-1185">Reference proteome</keyword>
<keyword evidence="1" id="KW-0472">Membrane</keyword>
<dbReference type="AlphaFoldDB" id="A0A7W6EFM9"/>
<accession>A0A7W6EFM9</accession>
<sequence>MDKNRIEGAAMELGGKVQGAFGDAVNSDRDSVQGRVREAEGVARNLYGQASDTLREAGTEASRYASHLYEDAGEYARDGSRIVRRQVRENPVSALFVAGILGFLLGLIARDRH</sequence>